<evidence type="ECO:0000313" key="11">
    <source>
        <dbReference type="Proteomes" id="UP001187531"/>
    </source>
</evidence>
<evidence type="ECO:0000256" key="4">
    <source>
        <dbReference type="ARBA" id="ARBA00023163"/>
    </source>
</evidence>
<evidence type="ECO:0000256" key="7">
    <source>
        <dbReference type="SAM" id="MobiDB-lite"/>
    </source>
</evidence>
<dbReference type="GO" id="GO:0005667">
    <property type="term" value="C:transcription regulator complex"/>
    <property type="evidence" value="ECO:0007669"/>
    <property type="project" value="TreeGrafter"/>
</dbReference>
<dbReference type="PANTHER" id="PTHR45879:SF3">
    <property type="entry name" value="CYCLIC AMP RESPONSE ELEMENT-BINDING PROTEIN B"/>
    <property type="match status" value="1"/>
</dbReference>
<keyword evidence="6" id="KW-0175">Coiled coil</keyword>
<dbReference type="AlphaFoldDB" id="A0AA88HI84"/>
<reference evidence="10" key="1">
    <citation type="submission" date="2023-07" db="EMBL/GenBank/DDBJ databases">
        <title>Chromosome-level genome assembly of Artemia franciscana.</title>
        <authorList>
            <person name="Jo E."/>
        </authorList>
    </citation>
    <scope>NUCLEOTIDE SEQUENCE</scope>
    <source>
        <tissue evidence="10">Whole body</tissue>
    </source>
</reference>
<keyword evidence="4" id="KW-0804">Transcription</keyword>
<evidence type="ECO:0000259" key="8">
    <source>
        <dbReference type="PROSITE" id="PS50217"/>
    </source>
</evidence>
<gene>
    <name evidence="10" type="ORF">QYM36_015971</name>
</gene>
<dbReference type="Pfam" id="PF00170">
    <property type="entry name" value="bZIP_1"/>
    <property type="match status" value="1"/>
</dbReference>
<evidence type="ECO:0000256" key="1">
    <source>
        <dbReference type="ARBA" id="ARBA00004123"/>
    </source>
</evidence>
<feature type="domain" description="KID" evidence="9">
    <location>
        <begin position="66"/>
        <end position="125"/>
    </location>
</feature>
<organism evidence="10 11">
    <name type="scientific">Artemia franciscana</name>
    <name type="common">Brine shrimp</name>
    <name type="synonym">Artemia sanfranciscana</name>
    <dbReference type="NCBI Taxonomy" id="6661"/>
    <lineage>
        <taxon>Eukaryota</taxon>
        <taxon>Metazoa</taxon>
        <taxon>Ecdysozoa</taxon>
        <taxon>Arthropoda</taxon>
        <taxon>Crustacea</taxon>
        <taxon>Branchiopoda</taxon>
        <taxon>Anostraca</taxon>
        <taxon>Artemiidae</taxon>
        <taxon>Artemia</taxon>
    </lineage>
</organism>
<dbReference type="EMBL" id="JAVRJZ010000020">
    <property type="protein sequence ID" value="KAK2705797.1"/>
    <property type="molecule type" value="Genomic_DNA"/>
</dbReference>
<evidence type="ECO:0000256" key="3">
    <source>
        <dbReference type="ARBA" id="ARBA00023125"/>
    </source>
</evidence>
<keyword evidence="11" id="KW-1185">Reference proteome</keyword>
<comment type="subcellular location">
    <subcellularLocation>
        <location evidence="1">Nucleus</location>
    </subcellularLocation>
</comment>
<dbReference type="InterPro" id="IPR001630">
    <property type="entry name" value="Leuzip_CREB"/>
</dbReference>
<dbReference type="PROSITE" id="PS00036">
    <property type="entry name" value="BZIP_BASIC"/>
    <property type="match status" value="1"/>
</dbReference>
<keyword evidence="3" id="KW-0238">DNA-binding</keyword>
<dbReference type="FunFam" id="1.20.5.170:FF:000003">
    <property type="entry name" value="cAMP-responsive element modulator isoform X2"/>
    <property type="match status" value="1"/>
</dbReference>
<dbReference type="InterPro" id="IPR046347">
    <property type="entry name" value="bZIP_sf"/>
</dbReference>
<dbReference type="InterPro" id="IPR003102">
    <property type="entry name" value="CREB1-like_pKID"/>
</dbReference>
<dbReference type="InterPro" id="IPR004827">
    <property type="entry name" value="bZIP"/>
</dbReference>
<dbReference type="PANTHER" id="PTHR45879">
    <property type="entry name" value="CYCLIC AMP RESPONSE ELEMENT-BINDING PROTEIN B"/>
    <property type="match status" value="1"/>
</dbReference>
<feature type="compositionally biased region" description="Low complexity" evidence="7">
    <location>
        <begin position="232"/>
        <end position="244"/>
    </location>
</feature>
<dbReference type="Pfam" id="PF02173">
    <property type="entry name" value="pKID"/>
    <property type="match status" value="1"/>
</dbReference>
<feature type="domain" description="BZIP" evidence="8">
    <location>
        <begin position="276"/>
        <end position="327"/>
    </location>
</feature>
<name>A0AA88HI84_ARTSF</name>
<evidence type="ECO:0008006" key="12">
    <source>
        <dbReference type="Google" id="ProtNLM"/>
    </source>
</evidence>
<keyword evidence="5" id="KW-0539">Nucleus</keyword>
<dbReference type="SUPFAM" id="SSF57959">
    <property type="entry name" value="Leucine zipper domain"/>
    <property type="match status" value="1"/>
</dbReference>
<dbReference type="PRINTS" id="PR00041">
    <property type="entry name" value="LEUZIPPRCREB"/>
</dbReference>
<comment type="caution">
    <text evidence="10">The sequence shown here is derived from an EMBL/GenBank/DDBJ whole genome shotgun (WGS) entry which is preliminary data.</text>
</comment>
<evidence type="ECO:0000256" key="5">
    <source>
        <dbReference type="ARBA" id="ARBA00023242"/>
    </source>
</evidence>
<feature type="coiled-coil region" evidence="6">
    <location>
        <begin position="294"/>
        <end position="328"/>
    </location>
</feature>
<sequence length="337" mass="37325">MKMISIDERIDVKSMPVDLCDYRKRKRSQSVIQAANQQSVIQSPNQLGKGNLILVGKSNSVIQTAGGHTLQVVGDSENDFYEDDATKKRREILARRPSYRKILNDLAGDGKEYSISWEKESLQNDEEEDNSAVINLASIAPSSRSGMTTISGSQYATSSGLLKVIPASAIHISGAQTNGLQAITMTSSSNDNHPTLVQYSQAQDGSQQFFVPVGVSGDLQAYTLRPVNSSTSMPPSLVVASSASSDDRKRQITSNDVKRNPGSTDGEWSDVAEPLLQKRELRLLKNREAARECRRKKKEYIKCLENRVAVLENQNKTLIEELKSLKELYCSQKEEMH</sequence>
<dbReference type="Proteomes" id="UP001187531">
    <property type="component" value="Unassembled WGS sequence"/>
</dbReference>
<evidence type="ECO:0000313" key="10">
    <source>
        <dbReference type="EMBL" id="KAK2705797.1"/>
    </source>
</evidence>
<feature type="region of interest" description="Disordered" evidence="7">
    <location>
        <begin position="226"/>
        <end position="269"/>
    </location>
</feature>
<dbReference type="GO" id="GO:0000978">
    <property type="term" value="F:RNA polymerase II cis-regulatory region sequence-specific DNA binding"/>
    <property type="evidence" value="ECO:0007669"/>
    <property type="project" value="TreeGrafter"/>
</dbReference>
<keyword evidence="2" id="KW-0805">Transcription regulation</keyword>
<dbReference type="GO" id="GO:0005634">
    <property type="term" value="C:nucleus"/>
    <property type="evidence" value="ECO:0007669"/>
    <property type="project" value="UniProtKB-SubCell"/>
</dbReference>
<evidence type="ECO:0000259" key="9">
    <source>
        <dbReference type="PROSITE" id="PS50953"/>
    </source>
</evidence>
<dbReference type="Gene3D" id="1.20.5.170">
    <property type="match status" value="1"/>
</dbReference>
<dbReference type="PROSITE" id="PS50953">
    <property type="entry name" value="KID"/>
    <property type="match status" value="1"/>
</dbReference>
<protein>
    <recommendedName>
        <fullName evidence="12">Cyclic AMP-responsive element-binding protein 1</fullName>
    </recommendedName>
</protein>
<evidence type="ECO:0000256" key="6">
    <source>
        <dbReference type="SAM" id="Coils"/>
    </source>
</evidence>
<dbReference type="GO" id="GO:0000981">
    <property type="term" value="F:DNA-binding transcription factor activity, RNA polymerase II-specific"/>
    <property type="evidence" value="ECO:0007669"/>
    <property type="project" value="TreeGrafter"/>
</dbReference>
<proteinExistence type="predicted"/>
<dbReference type="CDD" id="cd14690">
    <property type="entry name" value="bZIP_CREB1"/>
    <property type="match status" value="1"/>
</dbReference>
<dbReference type="PROSITE" id="PS50217">
    <property type="entry name" value="BZIP"/>
    <property type="match status" value="1"/>
</dbReference>
<evidence type="ECO:0000256" key="2">
    <source>
        <dbReference type="ARBA" id="ARBA00023015"/>
    </source>
</evidence>
<accession>A0AA88HI84</accession>
<dbReference type="SMART" id="SM00338">
    <property type="entry name" value="BRLZ"/>
    <property type="match status" value="1"/>
</dbReference>